<gene>
    <name evidence="9" type="ordered locus">CHAB381_0980</name>
</gene>
<dbReference type="InterPro" id="IPR012336">
    <property type="entry name" value="Thioredoxin-like_fold"/>
</dbReference>
<dbReference type="Gene3D" id="2.60.40.1250">
    <property type="entry name" value="Thiol:disulfide interchange protein DsbD, N-terminal domain"/>
    <property type="match status" value="1"/>
</dbReference>
<accession>A7I200</accession>
<sequence length="574" mass="64444">MDFKILESILFKILLSLLSFFTFCFAAPIQPFKAFVVDSTIQNEKIYFDFKIAEDIYVYKNSFKIHFVKNSLLLNENAKFPDSKIYKNNEIFAGEFFITLPENIAKSDKFSIALDFIGCSASGFCYPPQTRSFSYEKKDGNYKIVSLNQKDLKNASFNEQTAIADDIKNKNFILTLLSFFGYGILLSFTPCIFPMVPILSSVIVAKTSKNAGKGAFLVSLIYVLGISLAYAVTGFLASFFGASLQSILQMPAVILGLCAVFVFLAFSMFGFYEIRLPSRLQTFFTQKGDKSSGYFGIFVMGIFSALIVGPCVAAPLAGALLYITQSGDIFLGTSALFFLGFGSGIPLLLLGISAKFLPHPGAWMNLITRIFGFLLLIMAIWLGTRVWGENFSLLLYGILGVSFAVFFGIFDFRVHKIRRVISLLALIYSVFLLVGFFSGAVSALKPFENFTTAKISGRNELQFTEISTLDDLENFVQNTKKPVMVDFWASWCENCKLLEKDTFKDRKVYEILQNFDLVKIDVSRNGDEDLKLMQKFNVFGPPALIFYKNGKELKDLQITGFIDVKNFMEILDEI</sequence>
<dbReference type="Pfam" id="PF11412">
    <property type="entry name" value="DsbD_N"/>
    <property type="match status" value="1"/>
</dbReference>
<evidence type="ECO:0000313" key="9">
    <source>
        <dbReference type="EMBL" id="ABS51957.1"/>
    </source>
</evidence>
<feature type="transmembrane region" description="Helical" evidence="7">
    <location>
        <begin position="393"/>
        <end position="410"/>
    </location>
</feature>
<keyword evidence="4" id="KW-0201">Cytochrome c-type biogenesis</keyword>
<feature type="transmembrane region" description="Helical" evidence="7">
    <location>
        <begin position="329"/>
        <end position="350"/>
    </location>
</feature>
<dbReference type="InterPro" id="IPR013766">
    <property type="entry name" value="Thioredoxin_domain"/>
</dbReference>
<feature type="transmembrane region" description="Helical" evidence="7">
    <location>
        <begin position="216"/>
        <end position="240"/>
    </location>
</feature>
<keyword evidence="9" id="KW-0560">Oxidoreductase</keyword>
<dbReference type="SUPFAM" id="SSF74863">
    <property type="entry name" value="Thiol:disulfide interchange protein DsbD, N-terminal domain (DsbD-alpha)"/>
    <property type="match status" value="1"/>
</dbReference>
<dbReference type="InterPro" id="IPR003834">
    <property type="entry name" value="Cyt_c_assmbl_TM_dom"/>
</dbReference>
<evidence type="ECO:0000256" key="7">
    <source>
        <dbReference type="SAM" id="Phobius"/>
    </source>
</evidence>
<keyword evidence="6 7" id="KW-0472">Membrane</keyword>
<evidence type="ECO:0000259" key="8">
    <source>
        <dbReference type="PROSITE" id="PS51352"/>
    </source>
</evidence>
<reference evidence="10" key="1">
    <citation type="submission" date="2007-07" db="EMBL/GenBank/DDBJ databases">
        <title>Complete genome sequence of Campylobacter hominis ATCC BAA-381, a commensal isolated from the human gastrointestinal tract.</title>
        <authorList>
            <person name="Fouts D.E."/>
            <person name="Mongodin E.F."/>
            <person name="Puiu D."/>
            <person name="Sebastian Y."/>
            <person name="Miller W.G."/>
            <person name="Mandrell R.E."/>
            <person name="Nelson K.E."/>
        </authorList>
    </citation>
    <scope>NUCLEOTIDE SEQUENCE [LARGE SCALE GENOMIC DNA]</scope>
    <source>
        <strain evidence="10">ATCC BAA-381 / LMG 19568 / NCTC 13146 / CH001A</strain>
    </source>
</reference>
<dbReference type="GO" id="GO:0005886">
    <property type="term" value="C:plasma membrane"/>
    <property type="evidence" value="ECO:0007669"/>
    <property type="project" value="UniProtKB-SubCell"/>
</dbReference>
<dbReference type="PANTHER" id="PTHR32234:SF0">
    <property type="entry name" value="THIOL:DISULFIDE INTERCHANGE PROTEIN DSBD"/>
    <property type="match status" value="1"/>
</dbReference>
<dbReference type="EMBL" id="CP000776">
    <property type="protein sequence ID" value="ABS51957.1"/>
    <property type="molecule type" value="Genomic_DNA"/>
</dbReference>
<dbReference type="InterPro" id="IPR036929">
    <property type="entry name" value="DsbDN_sf"/>
</dbReference>
<feature type="transmembrane region" description="Helical" evidence="7">
    <location>
        <begin position="362"/>
        <end position="381"/>
    </location>
</feature>
<keyword evidence="3 7" id="KW-0812">Transmembrane</keyword>
<evidence type="ECO:0000256" key="6">
    <source>
        <dbReference type="ARBA" id="ARBA00023136"/>
    </source>
</evidence>
<protein>
    <submittedName>
        <fullName evidence="9">Thiol:disulfide interchange protein DsbD (Protein-disulfide reductase) (Disulfide reductase)</fullName>
        <ecNumber evidence="9">1.8.1.8</ecNumber>
    </submittedName>
</protein>
<dbReference type="InterPro" id="IPR036249">
    <property type="entry name" value="Thioredoxin-like_sf"/>
</dbReference>
<dbReference type="InterPro" id="IPR028250">
    <property type="entry name" value="DsbDN"/>
</dbReference>
<name>A7I200_CAMHC</name>
<feature type="transmembrane region" description="Helical" evidence="7">
    <location>
        <begin position="179"/>
        <end position="204"/>
    </location>
</feature>
<keyword evidence="10" id="KW-1185">Reference proteome</keyword>
<dbReference type="AlphaFoldDB" id="A7I200"/>
<dbReference type="NCBIfam" id="NF001419">
    <property type="entry name" value="PRK00293.1"/>
    <property type="match status" value="1"/>
</dbReference>
<feature type="domain" description="Thioredoxin" evidence="8">
    <location>
        <begin position="441"/>
        <end position="574"/>
    </location>
</feature>
<feature type="transmembrane region" description="Helical" evidence="7">
    <location>
        <begin position="422"/>
        <end position="444"/>
    </location>
</feature>
<evidence type="ECO:0000313" key="10">
    <source>
        <dbReference type="Proteomes" id="UP000002407"/>
    </source>
</evidence>
<dbReference type="STRING" id="360107.CHAB381_0980"/>
<evidence type="ECO:0000256" key="1">
    <source>
        <dbReference type="ARBA" id="ARBA00004651"/>
    </source>
</evidence>
<dbReference type="PROSITE" id="PS51352">
    <property type="entry name" value="THIOREDOXIN_2"/>
    <property type="match status" value="1"/>
</dbReference>
<keyword evidence="5 7" id="KW-1133">Transmembrane helix</keyword>
<evidence type="ECO:0000256" key="4">
    <source>
        <dbReference type="ARBA" id="ARBA00022748"/>
    </source>
</evidence>
<dbReference type="GO" id="GO:0045454">
    <property type="term" value="P:cell redox homeostasis"/>
    <property type="evidence" value="ECO:0007669"/>
    <property type="project" value="TreeGrafter"/>
</dbReference>
<dbReference type="KEGG" id="cha:CHAB381_0980"/>
<dbReference type="GO" id="GO:0017004">
    <property type="term" value="P:cytochrome complex assembly"/>
    <property type="evidence" value="ECO:0007669"/>
    <property type="project" value="UniProtKB-KW"/>
</dbReference>
<evidence type="ECO:0000256" key="2">
    <source>
        <dbReference type="ARBA" id="ARBA00022475"/>
    </source>
</evidence>
<dbReference type="Pfam" id="PF13098">
    <property type="entry name" value="Thioredoxin_2"/>
    <property type="match status" value="1"/>
</dbReference>
<dbReference type="Proteomes" id="UP000002407">
    <property type="component" value="Chromosome"/>
</dbReference>
<dbReference type="HOGENOM" id="CLU_014657_3_0_7"/>
<dbReference type="GO" id="GO:0047134">
    <property type="term" value="F:protein-disulfide reductase [NAD(P)H] activity"/>
    <property type="evidence" value="ECO:0007669"/>
    <property type="project" value="UniProtKB-EC"/>
</dbReference>
<dbReference type="CDD" id="cd02953">
    <property type="entry name" value="DsbDgamma"/>
    <property type="match status" value="1"/>
</dbReference>
<evidence type="ECO:0000256" key="5">
    <source>
        <dbReference type="ARBA" id="ARBA00022989"/>
    </source>
</evidence>
<dbReference type="eggNOG" id="COG4232">
    <property type="taxonomic scope" value="Bacteria"/>
</dbReference>
<feature type="transmembrane region" description="Helical" evidence="7">
    <location>
        <begin position="252"/>
        <end position="272"/>
    </location>
</feature>
<dbReference type="PANTHER" id="PTHR32234">
    <property type="entry name" value="THIOL:DISULFIDE INTERCHANGE PROTEIN DSBD"/>
    <property type="match status" value="1"/>
</dbReference>
<feature type="transmembrane region" description="Helical" evidence="7">
    <location>
        <begin position="293"/>
        <end position="323"/>
    </location>
</feature>
<dbReference type="Pfam" id="PF02683">
    <property type="entry name" value="DsbD_TM"/>
    <property type="match status" value="1"/>
</dbReference>
<dbReference type="EC" id="1.8.1.8" evidence="9"/>
<keyword evidence="2" id="KW-1003">Cell membrane</keyword>
<dbReference type="Gene3D" id="3.40.30.10">
    <property type="entry name" value="Glutaredoxin"/>
    <property type="match status" value="1"/>
</dbReference>
<organism evidence="9 10">
    <name type="scientific">Campylobacter hominis (strain ATCC BAA-381 / DSM 21671 / CCUG 45161 / LMG 19568 / NCTC 13146 / CH001A)</name>
    <dbReference type="NCBI Taxonomy" id="360107"/>
    <lineage>
        <taxon>Bacteria</taxon>
        <taxon>Pseudomonadati</taxon>
        <taxon>Campylobacterota</taxon>
        <taxon>Epsilonproteobacteria</taxon>
        <taxon>Campylobacterales</taxon>
        <taxon>Campylobacteraceae</taxon>
        <taxon>Campylobacter</taxon>
    </lineage>
</organism>
<comment type="subcellular location">
    <subcellularLocation>
        <location evidence="1">Cell membrane</location>
        <topology evidence="1">Multi-pass membrane protein</topology>
    </subcellularLocation>
</comment>
<evidence type="ECO:0000256" key="3">
    <source>
        <dbReference type="ARBA" id="ARBA00022692"/>
    </source>
</evidence>
<proteinExistence type="predicted"/>
<dbReference type="SUPFAM" id="SSF52833">
    <property type="entry name" value="Thioredoxin-like"/>
    <property type="match status" value="1"/>
</dbReference>
<dbReference type="InterPro" id="IPR035671">
    <property type="entry name" value="DsbD_gamma"/>
</dbReference>